<keyword evidence="2" id="KW-1185">Reference proteome</keyword>
<gene>
    <name evidence="1" type="ORF">BU25DRAFT_267144</name>
</gene>
<protein>
    <submittedName>
        <fullName evidence="1">Uncharacterized protein</fullName>
    </submittedName>
</protein>
<proteinExistence type="predicted"/>
<reference evidence="1" key="1">
    <citation type="journal article" date="2020" name="Stud. Mycol.">
        <title>101 Dothideomycetes genomes: a test case for predicting lifestyles and emergence of pathogens.</title>
        <authorList>
            <person name="Haridas S."/>
            <person name="Albert R."/>
            <person name="Binder M."/>
            <person name="Bloem J."/>
            <person name="Labutti K."/>
            <person name="Salamov A."/>
            <person name="Andreopoulos B."/>
            <person name="Baker S."/>
            <person name="Barry K."/>
            <person name="Bills G."/>
            <person name="Bluhm B."/>
            <person name="Cannon C."/>
            <person name="Castanera R."/>
            <person name="Culley D."/>
            <person name="Daum C."/>
            <person name="Ezra D."/>
            <person name="Gonzalez J."/>
            <person name="Henrissat B."/>
            <person name="Kuo A."/>
            <person name="Liang C."/>
            <person name="Lipzen A."/>
            <person name="Lutzoni F."/>
            <person name="Magnuson J."/>
            <person name="Mondo S."/>
            <person name="Nolan M."/>
            <person name="Ohm R."/>
            <person name="Pangilinan J."/>
            <person name="Park H.-J."/>
            <person name="Ramirez L."/>
            <person name="Alfaro M."/>
            <person name="Sun H."/>
            <person name="Tritt A."/>
            <person name="Yoshinaga Y."/>
            <person name="Zwiers L.-H."/>
            <person name="Turgeon B."/>
            <person name="Goodwin S."/>
            <person name="Spatafora J."/>
            <person name="Crous P."/>
            <person name="Grigoriev I."/>
        </authorList>
    </citation>
    <scope>NUCLEOTIDE SEQUENCE</scope>
    <source>
        <strain evidence="1">CBS 525.71</strain>
    </source>
</reference>
<organism evidence="1 2">
    <name type="scientific">Macroventuria anomochaeta</name>
    <dbReference type="NCBI Taxonomy" id="301207"/>
    <lineage>
        <taxon>Eukaryota</taxon>
        <taxon>Fungi</taxon>
        <taxon>Dikarya</taxon>
        <taxon>Ascomycota</taxon>
        <taxon>Pezizomycotina</taxon>
        <taxon>Dothideomycetes</taxon>
        <taxon>Pleosporomycetidae</taxon>
        <taxon>Pleosporales</taxon>
        <taxon>Pleosporineae</taxon>
        <taxon>Didymellaceae</taxon>
        <taxon>Macroventuria</taxon>
    </lineage>
</organism>
<sequence length="259" mass="28598">MVDGQTRSRTSSSNSCLTSERLVAATLLHSTLALSLGTFTMGTRDREQFVNNYHTSLMRQKVPQEFLTYQVDTHRAVGAQKHARLLSLEHASNPSILLIRSTPMNSVLIILNSSIKNAQQPSFPHTPYKSHPSQPSNTTTSHPHSYHSLHTPSLASISPPLLNIVSNLLSPSPLLLFRDTYLAHEPTSAPEYATAQPHRSRLPSRTLVLLRERSRGSPLWRRRRSSILGLGVGRDSGLLGGCEVVSWSLWCGDICSCVC</sequence>
<dbReference type="Proteomes" id="UP000799754">
    <property type="component" value="Unassembled WGS sequence"/>
</dbReference>
<dbReference type="EMBL" id="MU006708">
    <property type="protein sequence ID" value="KAF2630176.1"/>
    <property type="molecule type" value="Genomic_DNA"/>
</dbReference>
<accession>A0ACB6S7R4</accession>
<name>A0ACB6S7R4_9PLEO</name>
<evidence type="ECO:0000313" key="2">
    <source>
        <dbReference type="Proteomes" id="UP000799754"/>
    </source>
</evidence>
<comment type="caution">
    <text evidence="1">The sequence shown here is derived from an EMBL/GenBank/DDBJ whole genome shotgun (WGS) entry which is preliminary data.</text>
</comment>
<evidence type="ECO:0000313" key="1">
    <source>
        <dbReference type="EMBL" id="KAF2630176.1"/>
    </source>
</evidence>